<keyword evidence="4" id="KW-1185">Reference proteome</keyword>
<feature type="compositionally biased region" description="Low complexity" evidence="1">
    <location>
        <begin position="521"/>
        <end position="565"/>
    </location>
</feature>
<gene>
    <name evidence="3" type="ORF">EHS24_008037</name>
</gene>
<feature type="compositionally biased region" description="Low complexity" evidence="1">
    <location>
        <begin position="737"/>
        <end position="749"/>
    </location>
</feature>
<evidence type="ECO:0000256" key="2">
    <source>
        <dbReference type="SAM" id="Phobius"/>
    </source>
</evidence>
<evidence type="ECO:0000256" key="1">
    <source>
        <dbReference type="SAM" id="MobiDB-lite"/>
    </source>
</evidence>
<dbReference type="OrthoDB" id="427969at2759"/>
<name>A0A427XSE2_9TREE</name>
<evidence type="ECO:0000313" key="4">
    <source>
        <dbReference type="Proteomes" id="UP000279236"/>
    </source>
</evidence>
<keyword evidence="2" id="KW-0472">Membrane</keyword>
<accession>A0A427XSE2</accession>
<feature type="compositionally biased region" description="Low complexity" evidence="1">
    <location>
        <begin position="665"/>
        <end position="679"/>
    </location>
</feature>
<reference evidence="3 4" key="1">
    <citation type="submission" date="2018-11" db="EMBL/GenBank/DDBJ databases">
        <title>Genome sequence of Apiotrichum porosum DSM 27194.</title>
        <authorList>
            <person name="Aliyu H."/>
            <person name="Gorte O."/>
            <person name="Ochsenreither K."/>
        </authorList>
    </citation>
    <scope>NUCLEOTIDE SEQUENCE [LARGE SCALE GENOMIC DNA]</scope>
    <source>
        <strain evidence="3 4">DSM 27194</strain>
    </source>
</reference>
<feature type="compositionally biased region" description="Polar residues" evidence="1">
    <location>
        <begin position="648"/>
        <end position="664"/>
    </location>
</feature>
<dbReference type="Proteomes" id="UP000279236">
    <property type="component" value="Unassembled WGS sequence"/>
</dbReference>
<proteinExistence type="predicted"/>
<keyword evidence="2" id="KW-0812">Transmembrane</keyword>
<feature type="region of interest" description="Disordered" evidence="1">
    <location>
        <begin position="502"/>
        <end position="565"/>
    </location>
</feature>
<dbReference type="GeneID" id="39592580"/>
<dbReference type="STRING" id="105984.A0A427XSE2"/>
<feature type="compositionally biased region" description="Low complexity" evidence="1">
    <location>
        <begin position="688"/>
        <end position="699"/>
    </location>
</feature>
<dbReference type="RefSeq" id="XP_028476297.1">
    <property type="nucleotide sequence ID" value="XM_028623364.1"/>
</dbReference>
<protein>
    <recommendedName>
        <fullName evidence="5">Protein kinase domain-containing protein</fullName>
    </recommendedName>
</protein>
<feature type="region of interest" description="Disordered" evidence="1">
    <location>
        <begin position="596"/>
        <end position="759"/>
    </location>
</feature>
<feature type="compositionally biased region" description="Polar residues" evidence="1">
    <location>
        <begin position="600"/>
        <end position="619"/>
    </location>
</feature>
<feature type="compositionally biased region" description="Low complexity" evidence="1">
    <location>
        <begin position="502"/>
        <end position="514"/>
    </location>
</feature>
<keyword evidence="2" id="KW-1133">Transmembrane helix</keyword>
<evidence type="ECO:0000313" key="3">
    <source>
        <dbReference type="EMBL" id="RSH81842.1"/>
    </source>
</evidence>
<feature type="compositionally biased region" description="Polar residues" evidence="1">
    <location>
        <begin position="628"/>
        <end position="641"/>
    </location>
</feature>
<feature type="transmembrane region" description="Helical" evidence="2">
    <location>
        <begin position="901"/>
        <end position="919"/>
    </location>
</feature>
<comment type="caution">
    <text evidence="3">The sequence shown here is derived from an EMBL/GenBank/DDBJ whole genome shotgun (WGS) entry which is preliminary data.</text>
</comment>
<dbReference type="EMBL" id="RSCE01000006">
    <property type="protein sequence ID" value="RSH81842.1"/>
    <property type="molecule type" value="Genomic_DNA"/>
</dbReference>
<sequence>MPKLSFLNQLHPPRAKGDSPSLETVLLRRLDLAVDITTLSFLPCIVPDAYGDITISFNGTTDPPQPTFQLDLGKHEGDGDLWTVFSAKLTPINVSDEILPSSKIRVVVKMARPGLHRDALYMESEWARDEAYLYVCPLAQHGLVGSVVPSFYGLWRAVIPGTTDELLISILKQVGCPVSDQWSMIGQYWLPHIEELYRRLHATGLIHGELQVRHVRHRLNTDALCLIDFDRACAMDEGVREAEWFQLMDRLEPVRPTSDEEEDWDCEEKEEEGYTSWYGHLLPGARETTAGTTTEDEDSRAQLDQWDQWLYLQRFGFGVDLRCLKLESWGSRDGLEVSFDRRARLAGKHHLVCIDQACGRGHLWTAYRASMSTRTPVSSSGDIVRFTRAPEIPVVVKITYPECFPEPTHRSSGDDNSNQFCPSDSDLDCDEANELVKKEAELYFGPLAPLMGTVVPTFYGLCISSIMTTSPTDAATSLPTTPPIVTPPTSTDLTPVVAPSTLVSTPDSTPVVTSNPPPIVTPITPTPIVSTPVSTPDSTAVSTPVPTPVLTPVAPTTPAVGTGPNTDVATIATPISDVTNSPTGAIVPTGSVVPPISIVGTPTTQGGTGSESGISRTNNGAGGGITQEPASTSPADLSTLSGAGGGVTQQPTVAGSDPVTQQPASVVSDPPLSSFPFDPNTVANTGDAVASSSPSPAGGTTPGGGQVVSVGDGAAASTPVGGDGVPSTTPVGGGGVASTPVAGVTTPGNNNGGGGGAATTANGGAATPANGGAAATPAPPITYTQVVTNAYTSTQPNGQVVTGANVATAIVVVTASAAQTVAGGGGVALVTLTATDPTATAGTAEIVVVTLTGSSVDANGNTVLETFTSHVALTLVPGATAITTDSRGALQSSSEVTASTFYSWVLMAAAGALGFLMMLA</sequence>
<evidence type="ECO:0008006" key="5">
    <source>
        <dbReference type="Google" id="ProtNLM"/>
    </source>
</evidence>
<dbReference type="AlphaFoldDB" id="A0A427XSE2"/>
<organism evidence="3 4">
    <name type="scientific">Apiotrichum porosum</name>
    <dbReference type="NCBI Taxonomy" id="105984"/>
    <lineage>
        <taxon>Eukaryota</taxon>
        <taxon>Fungi</taxon>
        <taxon>Dikarya</taxon>
        <taxon>Basidiomycota</taxon>
        <taxon>Agaricomycotina</taxon>
        <taxon>Tremellomycetes</taxon>
        <taxon>Trichosporonales</taxon>
        <taxon>Trichosporonaceae</taxon>
        <taxon>Apiotrichum</taxon>
    </lineage>
</organism>